<feature type="region of interest" description="Disordered" evidence="3">
    <location>
        <begin position="311"/>
        <end position="334"/>
    </location>
</feature>
<evidence type="ECO:0000256" key="1">
    <source>
        <dbReference type="ARBA" id="ARBA00022729"/>
    </source>
</evidence>
<name>A0A1F6CP97_HANXR</name>
<evidence type="ECO:0000256" key="3">
    <source>
        <dbReference type="SAM" id="MobiDB-lite"/>
    </source>
</evidence>
<dbReference type="Pfam" id="PF13517">
    <property type="entry name" value="FG-GAP_3"/>
    <property type="match status" value="3"/>
</dbReference>
<evidence type="ECO:0000259" key="4">
    <source>
        <dbReference type="Pfam" id="PF07593"/>
    </source>
</evidence>
<organism evidence="5 6">
    <name type="scientific">Handelsmanbacteria sp. (strain RIFCSPLOWO2_12_FULL_64_10)</name>
    <dbReference type="NCBI Taxonomy" id="1817868"/>
    <lineage>
        <taxon>Bacteria</taxon>
        <taxon>Candidatus Handelsmaniibacteriota</taxon>
    </lineage>
</organism>
<keyword evidence="2" id="KW-0802">TPR repeat</keyword>
<dbReference type="EMBL" id="MFKF01000201">
    <property type="protein sequence ID" value="OGG50692.1"/>
    <property type="molecule type" value="Genomic_DNA"/>
</dbReference>
<dbReference type="SUPFAM" id="SSF48452">
    <property type="entry name" value="TPR-like"/>
    <property type="match status" value="1"/>
</dbReference>
<dbReference type="InterPro" id="IPR027039">
    <property type="entry name" value="Crtac1"/>
</dbReference>
<dbReference type="PANTHER" id="PTHR16026:SF0">
    <property type="entry name" value="CARTILAGE ACIDIC PROTEIN 1"/>
    <property type="match status" value="1"/>
</dbReference>
<feature type="domain" description="ASPIC/UnbV" evidence="4">
    <location>
        <begin position="666"/>
        <end position="723"/>
    </location>
</feature>
<dbReference type="Gene3D" id="1.25.40.10">
    <property type="entry name" value="Tetratricopeptide repeat domain"/>
    <property type="match status" value="2"/>
</dbReference>
<dbReference type="PANTHER" id="PTHR16026">
    <property type="entry name" value="CARTILAGE ACIDIC PROTEIN 1"/>
    <property type="match status" value="1"/>
</dbReference>
<proteinExistence type="predicted"/>
<dbReference type="Pfam" id="PF13432">
    <property type="entry name" value="TPR_16"/>
    <property type="match status" value="1"/>
</dbReference>
<comment type="caution">
    <text evidence="5">The sequence shown here is derived from an EMBL/GenBank/DDBJ whole genome shotgun (WGS) entry which is preliminary data.</text>
</comment>
<gene>
    <name evidence="5" type="ORF">A3F84_09690</name>
</gene>
<feature type="compositionally biased region" description="Low complexity" evidence="3">
    <location>
        <begin position="313"/>
        <end position="322"/>
    </location>
</feature>
<evidence type="ECO:0000313" key="5">
    <source>
        <dbReference type="EMBL" id="OGG50692.1"/>
    </source>
</evidence>
<dbReference type="AlphaFoldDB" id="A0A1F6CP97"/>
<feature type="repeat" description="TPR" evidence="2">
    <location>
        <begin position="54"/>
        <end position="87"/>
    </location>
</feature>
<dbReference type="Proteomes" id="UP000178606">
    <property type="component" value="Unassembled WGS sequence"/>
</dbReference>
<dbReference type="InterPro" id="IPR011519">
    <property type="entry name" value="UnbV_ASPIC"/>
</dbReference>
<dbReference type="SMART" id="SM00028">
    <property type="entry name" value="TPR"/>
    <property type="match status" value="3"/>
</dbReference>
<evidence type="ECO:0000313" key="6">
    <source>
        <dbReference type="Proteomes" id="UP000178606"/>
    </source>
</evidence>
<evidence type="ECO:0000256" key="2">
    <source>
        <dbReference type="PROSITE-ProRule" id="PRU00339"/>
    </source>
</evidence>
<dbReference type="Gene3D" id="2.130.10.130">
    <property type="entry name" value="Integrin alpha, N-terminal"/>
    <property type="match status" value="1"/>
</dbReference>
<dbReference type="PROSITE" id="PS50005">
    <property type="entry name" value="TPR"/>
    <property type="match status" value="2"/>
</dbReference>
<sequence length="1164" mass="127065">MLLVCLLLPALCFAAGPADVLIHRNTGLAYLEQDRYPQALEAFQRVADLAPEEALGYADAGLALLRMQRLDEAETWLKKALARDPAHAQAHALLAEVYEGQRRGEDFLREIGEAIRLRPTDARSRYRLVRYDLGFRPTPEGLADAEAQMRALYRQLPANAVVRLRFGEVLLRVGKAGEAQAVYRAAREDLWNVPDEAVPFLEKGLALLSQGKPEEALRQMIIFENVQKGGYRYQSAISEVLTSAVGLPVERFSEGFEARVARAQEAPIRVAFSDATREAGLGDTRADGFALSDYDGDGDVDVYVLRRSDPLRQSSGQASTSSGQGGRTPGNALLRNDGGRFVGVATRAGVGYRGAFTSAVFADFDNDGDADLFACNLTGPDVLARNDGSAGLTTGHGRFVDVAARAGLGPGKGPGRTLKAVFVDYDHDGDLDLFLLRQPAPGAEKKGVLLFRNNGDGTFAEVGERAGLAPGLRATDAAFGDFDEDGDLDLAFAGGDSVVVYTNLRQGRLAEAPRRVGYSGLSPSALAAGDFDNDGFLDLFTGAWRRNRGDGTFGGPEGEVRASGAHFLDFDNDGWLDLAAIGAGRLHLYRNVGGKFQEASGILPPGLSAVRQAAPLDADGDGDLDLLAIDGDRLRLLRNDGGNANGWIDVRLAGLNTGNTKNNSAGVGAKVEVKAGALYQMRSVADPITHFGLGRQTKAEVLRVVWTNGVPQSEVDPKINATVVETQILKGSCPMLYAWDGERYRFVTDLLWPSPLGMLMDDGRQAFHEAAHDYVKVRGDQLRERDGVYSLRITEELWETVYLDEVRLTAVDHPAEAGVYVDERFLPPAPRALRLHTAQDPRLPVSATDDRGRDALDRLRAQDGRYVDGFAVTAFQGVAAPHGLTLDLGAFPDSARVTLFLNGWVFPTDTSLNLALSQRTDGLRGQPPRVEVPDREGRWQTVIPFAGFPNGKRKTCVLDLTGKFLCADRRVRISTNMQIYWDRAFFTVDEPGVPTTVTTLTPARADLRYRGFSRVYREGENGPHLFDYDDVRGGPAWRDLEGDYTRYGDVTPLLLAADDQYAVMNAGDEVALTFDAGGLPPLRDGWARDFVLYSVGWVKDGDINTAHSQTVGPLPYHGMSAYPYGLGDAYPTDEAHRRFLETYQTRRVTNQEFRDKVKNKIKEE</sequence>
<dbReference type="SUPFAM" id="SSF69318">
    <property type="entry name" value="Integrin alpha N-terminal domain"/>
    <property type="match status" value="1"/>
</dbReference>
<dbReference type="Pfam" id="PF07593">
    <property type="entry name" value="UnbV_ASPIC"/>
    <property type="match status" value="1"/>
</dbReference>
<dbReference type="InterPro" id="IPR019734">
    <property type="entry name" value="TPR_rpt"/>
</dbReference>
<accession>A0A1F6CP97</accession>
<dbReference type="Pfam" id="PF14559">
    <property type="entry name" value="TPR_19"/>
    <property type="match status" value="1"/>
</dbReference>
<feature type="repeat" description="TPR" evidence="2">
    <location>
        <begin position="20"/>
        <end position="53"/>
    </location>
</feature>
<protein>
    <recommendedName>
        <fullName evidence="4">ASPIC/UnbV domain-containing protein</fullName>
    </recommendedName>
</protein>
<dbReference type="InterPro" id="IPR011990">
    <property type="entry name" value="TPR-like_helical_dom_sf"/>
</dbReference>
<dbReference type="InterPro" id="IPR028994">
    <property type="entry name" value="Integrin_alpha_N"/>
</dbReference>
<keyword evidence="1" id="KW-0732">Signal</keyword>
<reference evidence="5 6" key="1">
    <citation type="journal article" date="2016" name="Nat. Commun.">
        <title>Thousands of microbial genomes shed light on interconnected biogeochemical processes in an aquifer system.</title>
        <authorList>
            <person name="Anantharaman K."/>
            <person name="Brown C.T."/>
            <person name="Hug L.A."/>
            <person name="Sharon I."/>
            <person name="Castelle C.J."/>
            <person name="Probst A.J."/>
            <person name="Thomas B.C."/>
            <person name="Singh A."/>
            <person name="Wilkins M.J."/>
            <person name="Karaoz U."/>
            <person name="Brodie E.L."/>
            <person name="Williams K.H."/>
            <person name="Hubbard S.S."/>
            <person name="Banfield J.F."/>
        </authorList>
    </citation>
    <scope>NUCLEOTIDE SEQUENCE [LARGE SCALE GENOMIC DNA]</scope>
    <source>
        <strain evidence="6">RIFCSPLOWO2_12_FULL_64_10</strain>
    </source>
</reference>
<dbReference type="InterPro" id="IPR013517">
    <property type="entry name" value="FG-GAP"/>
</dbReference>